<dbReference type="PROSITE" id="PS51257">
    <property type="entry name" value="PROKAR_LIPOPROTEIN"/>
    <property type="match status" value="1"/>
</dbReference>
<gene>
    <name evidence="3" type="ORF">SAMN05421819_1009</name>
</gene>
<protein>
    <recommendedName>
        <fullName evidence="5">Tetratricopeptide repeat-containing protein</fullName>
    </recommendedName>
</protein>
<dbReference type="Gene3D" id="1.25.40.10">
    <property type="entry name" value="Tetratricopeptide repeat domain"/>
    <property type="match status" value="1"/>
</dbReference>
<evidence type="ECO:0000313" key="3">
    <source>
        <dbReference type="EMBL" id="SEF73943.1"/>
    </source>
</evidence>
<sequence length="299" mass="30777">MHRRGWLLRVALAAGSVAGVVACGAQSVPQQPAQRTGSCTMTDENGKTVSVPECANPPSTPRPDTPASKNAAQKFPYPGDSSDASLPGADTQAPTQQGTPAPGVDGGSNPNAPASKRFPFPGETPDTPAPGAGAPAGSQGSNPGPLRDAGSSGESTSSSSSSSSNDPDAMKQLGPNQDTADPYQADDNAARARAASRRSKREAPAAKPQTADERVAEDLQVASFYRDGGNWRGAYLRARDAVATEADDPEAHFMLAESARKIGKLDEAQTEYKATLAHDPIPKTKKAAERALKEMAGGS</sequence>
<feature type="region of interest" description="Disordered" evidence="1">
    <location>
        <begin position="26"/>
        <end position="214"/>
    </location>
</feature>
<organism evidence="3 4">
    <name type="scientific">Bryocella elongata</name>
    <dbReference type="NCBI Taxonomy" id="863522"/>
    <lineage>
        <taxon>Bacteria</taxon>
        <taxon>Pseudomonadati</taxon>
        <taxon>Acidobacteriota</taxon>
        <taxon>Terriglobia</taxon>
        <taxon>Terriglobales</taxon>
        <taxon>Acidobacteriaceae</taxon>
        <taxon>Bryocella</taxon>
    </lineage>
</organism>
<dbReference type="OrthoDB" id="116325at2"/>
<evidence type="ECO:0008006" key="5">
    <source>
        <dbReference type="Google" id="ProtNLM"/>
    </source>
</evidence>
<feature type="chain" id="PRO_5009286098" description="Tetratricopeptide repeat-containing protein" evidence="2">
    <location>
        <begin position="23"/>
        <end position="299"/>
    </location>
</feature>
<accession>A0A1H5UFT9</accession>
<dbReference type="SUPFAM" id="SSF48452">
    <property type="entry name" value="TPR-like"/>
    <property type="match status" value="1"/>
</dbReference>
<reference evidence="3 4" key="1">
    <citation type="submission" date="2016-10" db="EMBL/GenBank/DDBJ databases">
        <authorList>
            <person name="de Groot N.N."/>
        </authorList>
    </citation>
    <scope>NUCLEOTIDE SEQUENCE [LARGE SCALE GENOMIC DNA]</scope>
    <source>
        <strain evidence="3 4">DSM 22489</strain>
    </source>
</reference>
<evidence type="ECO:0000256" key="1">
    <source>
        <dbReference type="SAM" id="MobiDB-lite"/>
    </source>
</evidence>
<dbReference type="AlphaFoldDB" id="A0A1H5UFT9"/>
<dbReference type="RefSeq" id="WP_103931851.1">
    <property type="nucleotide sequence ID" value="NZ_FNVA01000001.1"/>
</dbReference>
<dbReference type="InterPro" id="IPR011990">
    <property type="entry name" value="TPR-like_helical_dom_sf"/>
</dbReference>
<keyword evidence="4" id="KW-1185">Reference proteome</keyword>
<dbReference type="EMBL" id="FNVA01000001">
    <property type="protein sequence ID" value="SEF73943.1"/>
    <property type="molecule type" value="Genomic_DNA"/>
</dbReference>
<feature type="compositionally biased region" description="Polar residues" evidence="1">
    <location>
        <begin position="27"/>
        <end position="43"/>
    </location>
</feature>
<evidence type="ECO:0000313" key="4">
    <source>
        <dbReference type="Proteomes" id="UP000236728"/>
    </source>
</evidence>
<keyword evidence="2" id="KW-0732">Signal</keyword>
<proteinExistence type="predicted"/>
<feature type="compositionally biased region" description="Low complexity" evidence="1">
    <location>
        <begin position="121"/>
        <end position="164"/>
    </location>
</feature>
<evidence type="ECO:0000256" key="2">
    <source>
        <dbReference type="SAM" id="SignalP"/>
    </source>
</evidence>
<dbReference type="Proteomes" id="UP000236728">
    <property type="component" value="Unassembled WGS sequence"/>
</dbReference>
<feature type="signal peptide" evidence="2">
    <location>
        <begin position="1"/>
        <end position="22"/>
    </location>
</feature>
<name>A0A1H5UFT9_9BACT</name>